<dbReference type="PANTHER" id="PTHR40697:SF3">
    <property type="entry name" value="ACETOIN CATABOLISM PROTEIN X"/>
    <property type="match status" value="1"/>
</dbReference>
<dbReference type="Pfam" id="PF01513">
    <property type="entry name" value="NAD_kinase"/>
    <property type="match status" value="1"/>
</dbReference>
<keyword evidence="2" id="KW-0812">Transmembrane</keyword>
<evidence type="ECO:0000313" key="3">
    <source>
        <dbReference type="EMBL" id="QIN79904.1"/>
    </source>
</evidence>
<organism evidence="3 4">
    <name type="scientific">Rubrobacter marinus</name>
    <dbReference type="NCBI Taxonomy" id="2653852"/>
    <lineage>
        <taxon>Bacteria</taxon>
        <taxon>Bacillati</taxon>
        <taxon>Actinomycetota</taxon>
        <taxon>Rubrobacteria</taxon>
        <taxon>Rubrobacterales</taxon>
        <taxon>Rubrobacteraceae</taxon>
        <taxon>Rubrobacter</taxon>
    </lineage>
</organism>
<evidence type="ECO:0000256" key="2">
    <source>
        <dbReference type="SAM" id="Phobius"/>
    </source>
</evidence>
<accession>A0A6G8Q090</accession>
<evidence type="ECO:0000313" key="4">
    <source>
        <dbReference type="Proteomes" id="UP000502706"/>
    </source>
</evidence>
<dbReference type="SUPFAM" id="SSF111331">
    <property type="entry name" value="NAD kinase/diacylglycerol kinase-like"/>
    <property type="match status" value="1"/>
</dbReference>
<dbReference type="GO" id="GO:0003951">
    <property type="term" value="F:NAD+ kinase activity"/>
    <property type="evidence" value="ECO:0007669"/>
    <property type="project" value="InterPro"/>
</dbReference>
<keyword evidence="2" id="KW-1133">Transmembrane helix</keyword>
<keyword evidence="2" id="KW-0472">Membrane</keyword>
<keyword evidence="3" id="KW-0808">Transferase</keyword>
<dbReference type="GO" id="GO:0005524">
    <property type="term" value="F:ATP binding"/>
    <property type="evidence" value="ECO:0007669"/>
    <property type="project" value="UniProtKB-ARBA"/>
</dbReference>
<dbReference type="GO" id="GO:0051287">
    <property type="term" value="F:NAD binding"/>
    <property type="evidence" value="ECO:0007669"/>
    <property type="project" value="UniProtKB-ARBA"/>
</dbReference>
<keyword evidence="4" id="KW-1185">Reference proteome</keyword>
<dbReference type="InterPro" id="IPR016064">
    <property type="entry name" value="NAD/diacylglycerol_kinase_sf"/>
</dbReference>
<reference evidence="3 4" key="1">
    <citation type="submission" date="2019-10" db="EMBL/GenBank/DDBJ databases">
        <title>Rubrobacter sp nov SCSIO 52915 isolated from a deep-sea sediment in the South China Sea.</title>
        <authorList>
            <person name="Chen R.W."/>
        </authorList>
    </citation>
    <scope>NUCLEOTIDE SEQUENCE [LARGE SCALE GENOMIC DNA]</scope>
    <source>
        <strain evidence="3 4">SCSIO 52915</strain>
    </source>
</reference>
<feature type="compositionally biased region" description="Basic and acidic residues" evidence="1">
    <location>
        <begin position="284"/>
        <end position="294"/>
    </location>
</feature>
<keyword evidence="3" id="KW-0418">Kinase</keyword>
<feature type="region of interest" description="Disordered" evidence="1">
    <location>
        <begin position="274"/>
        <end position="314"/>
    </location>
</feature>
<proteinExistence type="predicted"/>
<dbReference type="GO" id="GO:0006741">
    <property type="term" value="P:NADP+ biosynthetic process"/>
    <property type="evidence" value="ECO:0007669"/>
    <property type="project" value="InterPro"/>
</dbReference>
<name>A0A6G8Q090_9ACTN</name>
<dbReference type="EMBL" id="CP045121">
    <property type="protein sequence ID" value="QIN79904.1"/>
    <property type="molecule type" value="Genomic_DNA"/>
</dbReference>
<dbReference type="PANTHER" id="PTHR40697">
    <property type="entry name" value="ACETOIN CATABOLISM PROTEIN X"/>
    <property type="match status" value="1"/>
</dbReference>
<dbReference type="KEGG" id="rmar:GBA65_16760"/>
<sequence length="314" mass="33009">MARRDSGVADAGTVTVGVIANPASGRDIRRLVSGASVFDNGEKGNMVYRFMVGLAAVGVGRVLMMPAASGLYDSLERTLRAAGRSSVEEKRPMPELELVEMTVRHTARDTIDALAEMGRRSVAAIVVLGGDGTSRVVARHCSADTPLCTLSTGTNNAFPEMREATVAGMATGLVATGRVGEEALRREKILRVGLNGDDRHDCALVDVAVNSERFVGARALWRPRNISEIVVSSARPDAVGLSSIAGLLEPTGRDAPHGLHIRLAPPATAETVLTVPSPRPRRPGRVEEVSRVEPGETVALSPAPGASPWTGSGR</sequence>
<dbReference type="InterPro" id="IPR039065">
    <property type="entry name" value="AcoX-like"/>
</dbReference>
<dbReference type="AlphaFoldDB" id="A0A6G8Q090"/>
<feature type="transmembrane region" description="Helical" evidence="2">
    <location>
        <begin position="46"/>
        <end position="64"/>
    </location>
</feature>
<protein>
    <submittedName>
        <fullName evidence="3">ATP-NAD kinase</fullName>
    </submittedName>
</protein>
<dbReference type="InterPro" id="IPR002504">
    <property type="entry name" value="NADK"/>
</dbReference>
<dbReference type="Proteomes" id="UP000502706">
    <property type="component" value="Chromosome"/>
</dbReference>
<evidence type="ECO:0000256" key="1">
    <source>
        <dbReference type="SAM" id="MobiDB-lite"/>
    </source>
</evidence>
<dbReference type="InterPro" id="IPR017438">
    <property type="entry name" value="ATP-NAD_kinase_N"/>
</dbReference>
<gene>
    <name evidence="3" type="ORF">GBA65_16760</name>
</gene>
<dbReference type="Gene3D" id="3.40.50.10330">
    <property type="entry name" value="Probable inorganic polyphosphate/atp-NAD kinase, domain 1"/>
    <property type="match status" value="1"/>
</dbReference>